<evidence type="ECO:0000256" key="2">
    <source>
        <dbReference type="SAM" id="Phobius"/>
    </source>
</evidence>
<reference evidence="3 4" key="1">
    <citation type="submission" date="2020-08" db="EMBL/GenBank/DDBJ databases">
        <title>A Genomic Blueprint of the Chicken Gut Microbiome.</title>
        <authorList>
            <person name="Gilroy R."/>
            <person name="Ravi A."/>
            <person name="Getino M."/>
            <person name="Pursley I."/>
            <person name="Horton D.L."/>
            <person name="Alikhan N.-F."/>
            <person name="Baker D."/>
            <person name="Gharbi K."/>
            <person name="Hall N."/>
            <person name="Watson M."/>
            <person name="Adriaenssens E.M."/>
            <person name="Foster-Nyarko E."/>
            <person name="Jarju S."/>
            <person name="Secka A."/>
            <person name="Antonio M."/>
            <person name="Oren A."/>
            <person name="Chaudhuri R."/>
            <person name="La Ragione R.M."/>
            <person name="Hildebrand F."/>
            <person name="Pallen M.J."/>
        </authorList>
    </citation>
    <scope>NUCLEOTIDE SEQUENCE [LARGE SCALE GENOMIC DNA]</scope>
    <source>
        <strain evidence="3 4">Sa4CUA1</strain>
    </source>
</reference>
<evidence type="ECO:0000313" key="4">
    <source>
        <dbReference type="Proteomes" id="UP000641803"/>
    </source>
</evidence>
<dbReference type="RefSeq" id="WP_191797563.1">
    <property type="nucleotide sequence ID" value="NZ_JACSQQ010000039.1"/>
</dbReference>
<organism evidence="3 4">
    <name type="scientific">Oerskovia rustica</name>
    <dbReference type="NCBI Taxonomy" id="2762237"/>
    <lineage>
        <taxon>Bacteria</taxon>
        <taxon>Bacillati</taxon>
        <taxon>Actinomycetota</taxon>
        <taxon>Actinomycetes</taxon>
        <taxon>Micrococcales</taxon>
        <taxon>Cellulomonadaceae</taxon>
        <taxon>Oerskovia</taxon>
    </lineage>
</organism>
<keyword evidence="2" id="KW-1133">Transmembrane helix</keyword>
<dbReference type="EMBL" id="JACSQQ010000039">
    <property type="protein sequence ID" value="MBD7952086.1"/>
    <property type="molecule type" value="Genomic_DNA"/>
</dbReference>
<evidence type="ECO:0000256" key="1">
    <source>
        <dbReference type="SAM" id="MobiDB-lite"/>
    </source>
</evidence>
<proteinExistence type="predicted"/>
<protein>
    <submittedName>
        <fullName evidence="3">Growth/differentiation factor</fullName>
    </submittedName>
</protein>
<sequence>MHALALDALTVVASSSGEEEAVKVVVVVVLLLAGPLFYWFTWARYRNTGKRHDHRRDTKSVTLDESGSDTHVRRVTGRSNSSMNDANHMS</sequence>
<keyword evidence="4" id="KW-1185">Reference proteome</keyword>
<gene>
    <name evidence="3" type="ORF">H9652_16915</name>
</gene>
<feature type="transmembrane region" description="Helical" evidence="2">
    <location>
        <begin position="27"/>
        <end position="45"/>
    </location>
</feature>
<dbReference type="Proteomes" id="UP000641803">
    <property type="component" value="Unassembled WGS sequence"/>
</dbReference>
<accession>A0ABR8RWA3</accession>
<name>A0ABR8RWA3_9CELL</name>
<feature type="compositionally biased region" description="Polar residues" evidence="1">
    <location>
        <begin position="77"/>
        <end position="90"/>
    </location>
</feature>
<keyword evidence="2" id="KW-0812">Transmembrane</keyword>
<comment type="caution">
    <text evidence="3">The sequence shown here is derived from an EMBL/GenBank/DDBJ whole genome shotgun (WGS) entry which is preliminary data.</text>
</comment>
<feature type="region of interest" description="Disordered" evidence="1">
    <location>
        <begin position="49"/>
        <end position="90"/>
    </location>
</feature>
<keyword evidence="2" id="KW-0472">Membrane</keyword>
<evidence type="ECO:0000313" key="3">
    <source>
        <dbReference type="EMBL" id="MBD7952086.1"/>
    </source>
</evidence>